<keyword evidence="5" id="KW-1185">Reference proteome</keyword>
<gene>
    <name evidence="4" type="ORF">N7517_003384</name>
</gene>
<dbReference type="PANTHER" id="PTHR24198">
    <property type="entry name" value="ANKYRIN REPEAT AND PROTEIN KINASE DOMAIN-CONTAINING PROTEIN"/>
    <property type="match status" value="1"/>
</dbReference>
<dbReference type="SMART" id="SM00248">
    <property type="entry name" value="ANK"/>
    <property type="match status" value="15"/>
</dbReference>
<organism evidence="4 5">
    <name type="scientific">Penicillium concentricum</name>
    <dbReference type="NCBI Taxonomy" id="293559"/>
    <lineage>
        <taxon>Eukaryota</taxon>
        <taxon>Fungi</taxon>
        <taxon>Dikarya</taxon>
        <taxon>Ascomycota</taxon>
        <taxon>Pezizomycotina</taxon>
        <taxon>Eurotiomycetes</taxon>
        <taxon>Eurotiomycetidae</taxon>
        <taxon>Eurotiales</taxon>
        <taxon>Aspergillaceae</taxon>
        <taxon>Penicillium</taxon>
    </lineage>
</organism>
<dbReference type="RefSeq" id="XP_056585249.1">
    <property type="nucleotide sequence ID" value="XM_056721114.1"/>
</dbReference>
<comment type="caution">
    <text evidence="4">The sequence shown here is derived from an EMBL/GenBank/DDBJ whole genome shotgun (WGS) entry which is preliminary data.</text>
</comment>
<keyword evidence="1" id="KW-0677">Repeat</keyword>
<dbReference type="PANTHER" id="PTHR24198:SF165">
    <property type="entry name" value="ANKYRIN REPEAT-CONTAINING PROTEIN-RELATED"/>
    <property type="match status" value="1"/>
</dbReference>
<reference evidence="4" key="2">
    <citation type="journal article" date="2023" name="IMA Fungus">
        <title>Comparative genomic study of the Penicillium genus elucidates a diverse pangenome and 15 lateral gene transfer events.</title>
        <authorList>
            <person name="Petersen C."/>
            <person name="Sorensen T."/>
            <person name="Nielsen M.R."/>
            <person name="Sondergaard T.E."/>
            <person name="Sorensen J.L."/>
            <person name="Fitzpatrick D.A."/>
            <person name="Frisvad J.C."/>
            <person name="Nielsen K.L."/>
        </authorList>
    </citation>
    <scope>NUCLEOTIDE SEQUENCE</scope>
    <source>
        <strain evidence="4">IBT 3081</strain>
    </source>
</reference>
<feature type="repeat" description="ANK" evidence="3">
    <location>
        <begin position="141"/>
        <end position="173"/>
    </location>
</feature>
<dbReference type="Proteomes" id="UP001147752">
    <property type="component" value="Unassembled WGS sequence"/>
</dbReference>
<accession>A0A9W9SVI9</accession>
<dbReference type="Gene3D" id="1.25.40.20">
    <property type="entry name" value="Ankyrin repeat-containing domain"/>
    <property type="match status" value="4"/>
</dbReference>
<protein>
    <recommendedName>
        <fullName evidence="6">F-box domain-containing protein</fullName>
    </recommendedName>
</protein>
<name>A0A9W9SVI9_9EURO</name>
<dbReference type="EMBL" id="JAPZBT010000001">
    <property type="protein sequence ID" value="KAJ5385473.1"/>
    <property type="molecule type" value="Genomic_DNA"/>
</dbReference>
<feature type="repeat" description="ANK" evidence="3">
    <location>
        <begin position="394"/>
        <end position="426"/>
    </location>
</feature>
<dbReference type="Pfam" id="PF12796">
    <property type="entry name" value="Ank_2"/>
    <property type="match status" value="2"/>
</dbReference>
<evidence type="ECO:0000256" key="1">
    <source>
        <dbReference type="ARBA" id="ARBA00022737"/>
    </source>
</evidence>
<feature type="repeat" description="ANK" evidence="3">
    <location>
        <begin position="209"/>
        <end position="241"/>
    </location>
</feature>
<dbReference type="InterPro" id="IPR036770">
    <property type="entry name" value="Ankyrin_rpt-contain_sf"/>
</dbReference>
<evidence type="ECO:0000256" key="2">
    <source>
        <dbReference type="ARBA" id="ARBA00023043"/>
    </source>
</evidence>
<evidence type="ECO:0000313" key="4">
    <source>
        <dbReference type="EMBL" id="KAJ5385473.1"/>
    </source>
</evidence>
<evidence type="ECO:0000256" key="3">
    <source>
        <dbReference type="PROSITE-ProRule" id="PRU00023"/>
    </source>
</evidence>
<sequence>MGFSKLPVELNLYIVAFFKYESDLNSFVRTSKFTYRLMNDFLYRHNVLYFGSSALEWAARNGVERTALMSLEAGALPSACVDEEWQPMALAAAHGHDNVVKLFLDLGVDPCRREGWRPLTEEFLTQQEFESDGYPNICFKPESDPLTLAIENGFENVVRLLITHGATRDWNNRNAMAAIYIAIARGHLTLVKLLVEMFPQSINEASRDDAKGPLIFAIRHNKPAIARFLISVGADVNIACDRKITPLGLAAVGGDLETVMFLVEKGACPDPEMCGGATLWPLRWAAERKRYDIVEYLLSKIDVDAKISKGGDDLAILLFVSALCGLESLLREILASGCDVNIVCRCDYPDYSSWPRPALSAAAGRGRVDIATILLEHGARLYGEEPDEKRGYEPKYQPLFSACRGGHIEAVKLLLDHGLDLKKAETERNSAVIAAIGFPQIIDLLLSRGAEGQARFYNDKANPMTEAVRSGGIASVQVLLGHNVPVEPAFLTRNESLIGEASKSKDGPAMLDLLAAHDVVAQADDKHAQQVLQATIRRGGAAVTEFFLKRGFDPNLKLYEHSGNSKSYLEDALAANNQKAAEATIDVLLRYGADINDLQGYSHNFILCQAESKCLSYVRLLLDRGANPLPENRFGLSLLEFAAKNNYKAFLREVLRYIDAQNLPFADIQRNFSLVESHPEVRKNWHAMNIWESFYWRNKYPMSS</sequence>
<dbReference type="SUPFAM" id="SSF48403">
    <property type="entry name" value="Ankyrin repeat"/>
    <property type="match status" value="2"/>
</dbReference>
<dbReference type="OrthoDB" id="341259at2759"/>
<evidence type="ECO:0000313" key="5">
    <source>
        <dbReference type="Proteomes" id="UP001147752"/>
    </source>
</evidence>
<dbReference type="InterPro" id="IPR002110">
    <property type="entry name" value="Ankyrin_rpt"/>
</dbReference>
<proteinExistence type="predicted"/>
<evidence type="ECO:0008006" key="6">
    <source>
        <dbReference type="Google" id="ProtNLM"/>
    </source>
</evidence>
<dbReference type="AlphaFoldDB" id="A0A9W9SVI9"/>
<reference evidence="4" key="1">
    <citation type="submission" date="2022-12" db="EMBL/GenBank/DDBJ databases">
        <authorList>
            <person name="Petersen C."/>
        </authorList>
    </citation>
    <scope>NUCLEOTIDE SEQUENCE</scope>
    <source>
        <strain evidence="4">IBT 3081</strain>
    </source>
</reference>
<keyword evidence="2 3" id="KW-0040">ANK repeat</keyword>
<dbReference type="PROSITE" id="PS50088">
    <property type="entry name" value="ANK_REPEAT"/>
    <property type="match status" value="3"/>
</dbReference>
<dbReference type="GeneID" id="81460297"/>